<organism evidence="2 3">
    <name type="scientific">Penicillium capsulatum</name>
    <dbReference type="NCBI Taxonomy" id="69766"/>
    <lineage>
        <taxon>Eukaryota</taxon>
        <taxon>Fungi</taxon>
        <taxon>Dikarya</taxon>
        <taxon>Ascomycota</taxon>
        <taxon>Pezizomycotina</taxon>
        <taxon>Eurotiomycetes</taxon>
        <taxon>Eurotiomycetidae</taxon>
        <taxon>Eurotiales</taxon>
        <taxon>Aspergillaceae</taxon>
        <taxon>Penicillium</taxon>
    </lineage>
</organism>
<evidence type="ECO:0000313" key="3">
    <source>
        <dbReference type="Proteomes" id="UP001146351"/>
    </source>
</evidence>
<sequence>MADKLRTAQNLEALHARHVGTGHPDITGHEWRNNIVRDTYASVIGHPPLLSYMATGMNVPREKLRAQLLEKMVRGAGSPPAADASLPDDANNSTGRT</sequence>
<dbReference type="AlphaFoldDB" id="A0A9W9LZL0"/>
<dbReference type="InterPro" id="IPR009846">
    <property type="entry name" value="SF3b5/RDS3-10"/>
</dbReference>
<dbReference type="EMBL" id="JAPQKO010000001">
    <property type="protein sequence ID" value="KAJ5183490.1"/>
    <property type="molecule type" value="Genomic_DNA"/>
</dbReference>
<gene>
    <name evidence="2" type="ORF">N7492_001106</name>
</gene>
<feature type="region of interest" description="Disordered" evidence="1">
    <location>
        <begin position="73"/>
        <end position="97"/>
    </location>
</feature>
<name>A0A9W9LZL0_9EURO</name>
<comment type="caution">
    <text evidence="2">The sequence shown here is derived from an EMBL/GenBank/DDBJ whole genome shotgun (WGS) entry which is preliminary data.</text>
</comment>
<accession>A0A9W9LZL0</accession>
<dbReference type="PANTHER" id="PTHR20978">
    <property type="entry name" value="SPLICING FACTOR 3B SUBUNIT 5"/>
    <property type="match status" value="1"/>
</dbReference>
<feature type="compositionally biased region" description="Low complexity" evidence="1">
    <location>
        <begin position="75"/>
        <end position="97"/>
    </location>
</feature>
<dbReference type="PANTHER" id="PTHR20978:SF0">
    <property type="entry name" value="SPLICING FACTOR 3B SUBUNIT 5"/>
    <property type="match status" value="1"/>
</dbReference>
<dbReference type="GO" id="GO:0000398">
    <property type="term" value="P:mRNA splicing, via spliceosome"/>
    <property type="evidence" value="ECO:0007669"/>
    <property type="project" value="TreeGrafter"/>
</dbReference>
<dbReference type="Pfam" id="PF07189">
    <property type="entry name" value="SF3b10"/>
    <property type="match status" value="1"/>
</dbReference>
<protein>
    <submittedName>
        <fullName evidence="2">Splicing factor 3B subunit 10 (SF3b10)</fullName>
    </submittedName>
</protein>
<reference evidence="2" key="2">
    <citation type="journal article" date="2023" name="IMA Fungus">
        <title>Comparative genomic study of the Penicillium genus elucidates a diverse pangenome and 15 lateral gene transfer events.</title>
        <authorList>
            <person name="Petersen C."/>
            <person name="Sorensen T."/>
            <person name="Nielsen M.R."/>
            <person name="Sondergaard T.E."/>
            <person name="Sorensen J.L."/>
            <person name="Fitzpatrick D.A."/>
            <person name="Frisvad J.C."/>
            <person name="Nielsen K.L."/>
        </authorList>
    </citation>
    <scope>NUCLEOTIDE SEQUENCE</scope>
    <source>
        <strain evidence="2">IBT 21917</strain>
    </source>
</reference>
<evidence type="ECO:0000313" key="2">
    <source>
        <dbReference type="EMBL" id="KAJ5183490.1"/>
    </source>
</evidence>
<evidence type="ECO:0000256" key="1">
    <source>
        <dbReference type="SAM" id="MobiDB-lite"/>
    </source>
</evidence>
<dbReference type="GO" id="GO:0071011">
    <property type="term" value="C:precatalytic spliceosome"/>
    <property type="evidence" value="ECO:0007669"/>
    <property type="project" value="TreeGrafter"/>
</dbReference>
<proteinExistence type="predicted"/>
<dbReference type="GO" id="GO:0005686">
    <property type="term" value="C:U2 snRNP"/>
    <property type="evidence" value="ECO:0007669"/>
    <property type="project" value="TreeGrafter"/>
</dbReference>
<dbReference type="Proteomes" id="UP001146351">
    <property type="component" value="Unassembled WGS sequence"/>
</dbReference>
<keyword evidence="3" id="KW-1185">Reference proteome</keyword>
<reference evidence="2" key="1">
    <citation type="submission" date="2022-11" db="EMBL/GenBank/DDBJ databases">
        <authorList>
            <person name="Petersen C."/>
        </authorList>
    </citation>
    <scope>NUCLEOTIDE SEQUENCE</scope>
    <source>
        <strain evidence="2">IBT 21917</strain>
    </source>
</reference>
<dbReference type="OrthoDB" id="274726at2759"/>